<dbReference type="InterPro" id="IPR037914">
    <property type="entry name" value="SpoVT-AbrB_sf"/>
</dbReference>
<evidence type="ECO:0000313" key="3">
    <source>
        <dbReference type="Proteomes" id="UP000032366"/>
    </source>
</evidence>
<evidence type="ECO:0000313" key="2">
    <source>
        <dbReference type="EMBL" id="KIX91709.1"/>
    </source>
</evidence>
<evidence type="ECO:0000259" key="1">
    <source>
        <dbReference type="SMART" id="SM00966"/>
    </source>
</evidence>
<dbReference type="Gene3D" id="2.10.260.10">
    <property type="match status" value="1"/>
</dbReference>
<organism evidence="2 3">
    <name type="scientific">Staphylococcus microti</name>
    <dbReference type="NCBI Taxonomy" id="569857"/>
    <lineage>
        <taxon>Bacteria</taxon>
        <taxon>Bacillati</taxon>
        <taxon>Bacillota</taxon>
        <taxon>Bacilli</taxon>
        <taxon>Bacillales</taxon>
        <taxon>Staphylococcaceae</taxon>
        <taxon>Staphylococcus</taxon>
    </lineage>
</organism>
<accession>A0ABR5CAX6</accession>
<dbReference type="InterPro" id="IPR007159">
    <property type="entry name" value="SpoVT-AbrB_dom"/>
</dbReference>
<dbReference type="EMBL" id="JXWY01000005">
    <property type="protein sequence ID" value="KIX91709.1"/>
    <property type="molecule type" value="Genomic_DNA"/>
</dbReference>
<proteinExistence type="predicted"/>
<comment type="caution">
    <text evidence="2">The sequence shown here is derived from an EMBL/GenBank/DDBJ whole genome shotgun (WGS) entry which is preliminary data.</text>
</comment>
<dbReference type="Proteomes" id="UP000032366">
    <property type="component" value="Unassembled WGS sequence"/>
</dbReference>
<dbReference type="SMART" id="SM00966">
    <property type="entry name" value="SpoVT_AbrB"/>
    <property type="match status" value="1"/>
</dbReference>
<dbReference type="Pfam" id="PF04014">
    <property type="entry name" value="MazE_antitoxin"/>
    <property type="match status" value="1"/>
</dbReference>
<protein>
    <submittedName>
        <fullName evidence="2">AbrB family transcriptional regulator</fullName>
    </submittedName>
</protein>
<dbReference type="SUPFAM" id="SSF89447">
    <property type="entry name" value="AbrB/MazE/MraZ-like"/>
    <property type="match status" value="1"/>
</dbReference>
<gene>
    <name evidence="2" type="ORF">TP70_01165</name>
</gene>
<reference evidence="2 3" key="1">
    <citation type="submission" date="2015-01" db="EMBL/GenBank/DDBJ databases">
        <authorList>
            <person name="Guo J."/>
        </authorList>
    </citation>
    <scope>NUCLEOTIDE SEQUENCE [LARGE SCALE GENOMIC DNA]</scope>
    <source>
        <strain evidence="2 3">DSM 22147</strain>
    </source>
</reference>
<feature type="domain" description="SpoVT-AbrB" evidence="1">
    <location>
        <begin position="9"/>
        <end position="54"/>
    </location>
</feature>
<name>A0ABR5CAX6_9STAP</name>
<sequence>MVTTQSKIFKNGNSQAISLNKTLMQQAGFHIGDELDVTIQEEALLFTKKNKTIKDEIQDFYKNGGKYTESEIDYGESRGSELW</sequence>
<keyword evidence="3" id="KW-1185">Reference proteome</keyword>